<dbReference type="OrthoDB" id="5383703at2759"/>
<dbReference type="eggNOG" id="ENOG502S2W9">
    <property type="taxonomic scope" value="Eukaryota"/>
</dbReference>
<dbReference type="Pfam" id="PF11500">
    <property type="entry name" value="Cut12"/>
    <property type="match status" value="1"/>
</dbReference>
<feature type="compositionally biased region" description="Low complexity" evidence="1">
    <location>
        <begin position="659"/>
        <end position="669"/>
    </location>
</feature>
<dbReference type="RefSeq" id="XP_008077028.1">
    <property type="nucleotide sequence ID" value="XM_008078837.1"/>
</dbReference>
<reference evidence="3 4" key="1">
    <citation type="journal article" date="2013" name="BMC Genomics">
        <title>Genomics-driven discovery of the pneumocandin biosynthetic gene cluster in the fungus Glarea lozoyensis.</title>
        <authorList>
            <person name="Chen L."/>
            <person name="Yue Q."/>
            <person name="Zhang X."/>
            <person name="Xiang M."/>
            <person name="Wang C."/>
            <person name="Li S."/>
            <person name="Che Y."/>
            <person name="Ortiz-Lopez F.J."/>
            <person name="Bills G.F."/>
            <person name="Liu X."/>
            <person name="An Z."/>
        </authorList>
    </citation>
    <scope>NUCLEOTIDE SEQUENCE [LARGE SCALE GENOMIC DNA]</scope>
    <source>
        <strain evidence="4">ATCC 20868 / MF5171</strain>
    </source>
</reference>
<evidence type="ECO:0000313" key="4">
    <source>
        <dbReference type="Proteomes" id="UP000016922"/>
    </source>
</evidence>
<protein>
    <recommendedName>
        <fullName evidence="2">Spindle pole body-associated protein cut12 domain-containing protein</fullName>
    </recommendedName>
</protein>
<feature type="region of interest" description="Disordered" evidence="1">
    <location>
        <begin position="432"/>
        <end position="455"/>
    </location>
</feature>
<dbReference type="Proteomes" id="UP000016922">
    <property type="component" value="Unassembled WGS sequence"/>
</dbReference>
<feature type="compositionally biased region" description="Polar residues" evidence="1">
    <location>
        <begin position="511"/>
        <end position="522"/>
    </location>
</feature>
<proteinExistence type="predicted"/>
<gene>
    <name evidence="3" type="ORF">GLAREA_05548</name>
</gene>
<dbReference type="KEGG" id="glz:GLAREA_05548"/>
<feature type="compositionally biased region" description="Basic and acidic residues" evidence="1">
    <location>
        <begin position="132"/>
        <end position="154"/>
    </location>
</feature>
<evidence type="ECO:0000259" key="2">
    <source>
        <dbReference type="Pfam" id="PF11500"/>
    </source>
</evidence>
<feature type="compositionally biased region" description="Basic and acidic residues" evidence="1">
    <location>
        <begin position="172"/>
        <end position="184"/>
    </location>
</feature>
<evidence type="ECO:0000313" key="3">
    <source>
        <dbReference type="EMBL" id="EPE36210.1"/>
    </source>
</evidence>
<feature type="region of interest" description="Disordered" evidence="1">
    <location>
        <begin position="1"/>
        <end position="27"/>
    </location>
</feature>
<feature type="compositionally biased region" description="Basic and acidic residues" evidence="1">
    <location>
        <begin position="528"/>
        <end position="555"/>
    </location>
</feature>
<feature type="region of interest" description="Disordered" evidence="1">
    <location>
        <begin position="132"/>
        <end position="224"/>
    </location>
</feature>
<name>S3DEN6_GLAL2</name>
<keyword evidence="4" id="KW-1185">Reference proteome</keyword>
<feature type="region of interest" description="Disordered" evidence="1">
    <location>
        <begin position="644"/>
        <end position="725"/>
    </location>
</feature>
<feature type="region of interest" description="Disordered" evidence="1">
    <location>
        <begin position="511"/>
        <end position="555"/>
    </location>
</feature>
<feature type="domain" description="Spindle pole body-associated protein cut12" evidence="2">
    <location>
        <begin position="233"/>
        <end position="322"/>
    </location>
</feature>
<dbReference type="OMA" id="QEMSKYE"/>
<evidence type="ECO:0000256" key="1">
    <source>
        <dbReference type="SAM" id="MobiDB-lite"/>
    </source>
</evidence>
<sequence>MLSWWLGRGKEDSEGGTANVGAEPPETPAPVFAARALKSAFFGTPALHDETVLEVEKQLDSKRPSIAIHKNKNRDTLELDETLENMSPSKRGILMTPGTAATRRKSVSFGSEALDKKEGAVGCKALTKKRDDTPFAAKSRDVDSDNRSEDESPSKQRSARRGRSVSLTKSLENMRKGKEDDQKKSPKIRSNKYTRRADNASASTVPSPPSNVLPDDEHIPGSYDETEQDFTRVLDFTDKSLGHVTMDLDMPQSESGRYWKSQYKTYHEEALAEMAHVLRYKDLAKSYARKKDSEAADLAHKLQLEQSKVVQMENMITRLSSKHTNLGLEDTGDSLENIKDVAKLRAIVAQYKAQVEEFRIAVEEPYGKREAPRDSLPATRLAGEPTEIITLREELSRARESISAAEKKTKRLEAENVKLAKELKTSDLHLVKQRERNQKIQQSHQDETRRKEEQLAGLRREYDELMDLKRDSEELLRKRQDQVNALKQEIQALKSARPAFPSHGDEVQTFTVGESQADSIASRSRRYSTHEQRATNKEKTSRDRQSLQDVSDPREEATWKRKSYIPFSAQSVPAPAKGLADTESPFFKPDVALQPLSEVINGSSKKKVQGRHLGTAQYSPMATHFSDLSFGDLTSALPSTESFQAQNKNRGFHEKASRISPKPSIVDIPSSPPSFTNPRPVSAGEIVRQNSNPEMRRKTPAGKTSSRLPIVESPRVRKRIPPERAAAAKARLEQKAAEKRKMQLIGS</sequence>
<dbReference type="GeneID" id="19464602"/>
<organism evidence="3 4">
    <name type="scientific">Glarea lozoyensis (strain ATCC 20868 / MF5171)</name>
    <dbReference type="NCBI Taxonomy" id="1116229"/>
    <lineage>
        <taxon>Eukaryota</taxon>
        <taxon>Fungi</taxon>
        <taxon>Dikarya</taxon>
        <taxon>Ascomycota</taxon>
        <taxon>Pezizomycotina</taxon>
        <taxon>Leotiomycetes</taxon>
        <taxon>Helotiales</taxon>
        <taxon>Helotiaceae</taxon>
        <taxon>Glarea</taxon>
    </lineage>
</organism>
<dbReference type="AlphaFoldDB" id="S3DEN6"/>
<accession>S3DEN6</accession>
<feature type="compositionally biased region" description="Basic residues" evidence="1">
    <location>
        <begin position="185"/>
        <end position="194"/>
    </location>
</feature>
<dbReference type="EMBL" id="KE145353">
    <property type="protein sequence ID" value="EPE36210.1"/>
    <property type="molecule type" value="Genomic_DNA"/>
</dbReference>
<dbReference type="HOGENOM" id="CLU_007643_2_0_1"/>
<dbReference type="InterPro" id="IPR021589">
    <property type="entry name" value="Cut12"/>
</dbReference>